<dbReference type="AlphaFoldDB" id="A0AAE4MIQ7"/>
<dbReference type="EMBL" id="JAWDKD010000018">
    <property type="protein sequence ID" value="MDV0447297.1"/>
    <property type="molecule type" value="Genomic_DNA"/>
</dbReference>
<protein>
    <recommendedName>
        <fullName evidence="2">Ribonuclease P protein component 2</fullName>
        <shortName evidence="2">RNase P component 2</shortName>
        <ecNumber evidence="2">3.1.26.5</ecNumber>
    </recommendedName>
    <alternativeName>
        <fullName evidence="2">Pop5</fullName>
    </alternativeName>
</protein>
<dbReference type="HAMAP" id="MF_00755">
    <property type="entry name" value="RNase_P_2"/>
    <property type="match status" value="1"/>
</dbReference>
<dbReference type="PIRSF" id="PIRSF023803">
    <property type="entry name" value="Ribonuclease_P_prd"/>
    <property type="match status" value="1"/>
</dbReference>
<dbReference type="GO" id="GO:0001682">
    <property type="term" value="P:tRNA 5'-leader removal"/>
    <property type="evidence" value="ECO:0007669"/>
    <property type="project" value="UniProtKB-UniRule"/>
</dbReference>
<dbReference type="GO" id="GO:0030677">
    <property type="term" value="C:ribonuclease P complex"/>
    <property type="evidence" value="ECO:0007669"/>
    <property type="project" value="UniProtKB-UniRule"/>
</dbReference>
<dbReference type="Pfam" id="PF01900">
    <property type="entry name" value="RNase_P_Rpp14"/>
    <property type="match status" value="1"/>
</dbReference>
<organism evidence="3 4">
    <name type="scientific">Methanolapillus africanus</name>
    <dbReference type="NCBI Taxonomy" id="3028297"/>
    <lineage>
        <taxon>Archaea</taxon>
        <taxon>Methanobacteriati</taxon>
        <taxon>Methanobacteriota</taxon>
        <taxon>Stenosarchaea group</taxon>
        <taxon>Methanomicrobia</taxon>
        <taxon>Methanosarcinales</taxon>
        <taxon>Methanosarcinaceae</taxon>
        <taxon>Methanolapillus</taxon>
    </lineage>
</organism>
<evidence type="ECO:0000256" key="2">
    <source>
        <dbReference type="HAMAP-Rule" id="MF_00755"/>
    </source>
</evidence>
<comment type="function">
    <text evidence="2">Part of ribonuclease P, a protein complex that generates mature tRNA molecules by cleaving their 5'-ends.</text>
</comment>
<comment type="catalytic activity">
    <reaction evidence="2">
        <text>Endonucleolytic cleavage of RNA, removing 5'-extranucleotides from tRNA precursor.</text>
        <dbReference type="EC" id="3.1.26.5"/>
    </reaction>
</comment>
<keyword evidence="2" id="KW-0540">Nuclease</keyword>
<gene>
    <name evidence="2" type="primary">rnp2</name>
    <name evidence="3" type="ORF">MsAg5_11800</name>
</gene>
<keyword evidence="2" id="KW-0255">Endonuclease</keyword>
<reference evidence="3" key="1">
    <citation type="submission" date="2023-06" db="EMBL/GenBank/DDBJ databases">
        <title>Genome sequence of Methanosarcinaceae archaeon Ag5.</title>
        <authorList>
            <person name="Protasov E."/>
            <person name="Platt K."/>
            <person name="Poehlein A."/>
            <person name="Daniel R."/>
            <person name="Brune A."/>
        </authorList>
    </citation>
    <scope>NUCLEOTIDE SEQUENCE</scope>
    <source>
        <strain evidence="3">Ag5</strain>
    </source>
</reference>
<dbReference type="GO" id="GO:0033204">
    <property type="term" value="F:ribonuclease P RNA binding"/>
    <property type="evidence" value="ECO:0007669"/>
    <property type="project" value="InterPro"/>
</dbReference>
<dbReference type="GO" id="GO:0004526">
    <property type="term" value="F:ribonuclease P activity"/>
    <property type="evidence" value="ECO:0007669"/>
    <property type="project" value="UniProtKB-UniRule"/>
</dbReference>
<comment type="subcellular location">
    <subcellularLocation>
        <location evidence="2">Cytoplasm</location>
    </subcellularLocation>
</comment>
<dbReference type="InterPro" id="IPR016819">
    <property type="entry name" value="RNase_P/MRP_POP5"/>
</dbReference>
<comment type="subunit">
    <text evidence="2">Consists of a catalytic RNA component and at least 4-5 protein subunits.</text>
</comment>
<dbReference type="GO" id="GO:0005737">
    <property type="term" value="C:cytoplasm"/>
    <property type="evidence" value="ECO:0007669"/>
    <property type="project" value="UniProtKB-SubCell"/>
</dbReference>
<sequence>MEPLLPTLRLRKRYVAIEVLGANVSRESVISAVSSAGASLLGDVGFAAAGISVYGFENGKGIVKCHHTAVSETIAVLAFISVIDNQRVVVQTLGVSGTVKGAATQFLNGA</sequence>
<accession>A0AAE4MIQ7</accession>
<keyword evidence="1 2" id="KW-0819">tRNA processing</keyword>
<dbReference type="RefSeq" id="WP_338099718.1">
    <property type="nucleotide sequence ID" value="NZ_JAWDKD010000018.1"/>
</dbReference>
<dbReference type="SUPFAM" id="SSF160350">
    <property type="entry name" value="Rnp2-like"/>
    <property type="match status" value="1"/>
</dbReference>
<dbReference type="EC" id="3.1.26.5" evidence="2"/>
<comment type="similarity">
    <text evidence="2">Belongs to the eukaryotic/archaeal RNase P protein component 2 family.</text>
</comment>
<keyword evidence="4" id="KW-1185">Reference proteome</keyword>
<dbReference type="InterPro" id="IPR038085">
    <property type="entry name" value="Rnp2-like_sf"/>
</dbReference>
<evidence type="ECO:0000313" key="4">
    <source>
        <dbReference type="Proteomes" id="UP001271789"/>
    </source>
</evidence>
<proteinExistence type="inferred from homology"/>
<keyword evidence="2" id="KW-0963">Cytoplasm</keyword>
<comment type="caution">
    <text evidence="3">The sequence shown here is derived from an EMBL/GenBank/DDBJ whole genome shotgun (WGS) entry which is preliminary data.</text>
</comment>
<evidence type="ECO:0000256" key="1">
    <source>
        <dbReference type="ARBA" id="ARBA00022694"/>
    </source>
</evidence>
<evidence type="ECO:0000313" key="3">
    <source>
        <dbReference type="EMBL" id="MDV0447297.1"/>
    </source>
</evidence>
<dbReference type="InterPro" id="IPR002759">
    <property type="entry name" value="Pop5/Rpp14/Rnp2-like"/>
</dbReference>
<name>A0AAE4MIQ7_9EURY</name>
<keyword evidence="2" id="KW-0378">Hydrolase</keyword>
<dbReference type="Proteomes" id="UP001271789">
    <property type="component" value="Unassembled WGS sequence"/>
</dbReference>
<dbReference type="Gene3D" id="3.30.70.3250">
    <property type="entry name" value="Ribonuclease P, Pop5 subunit"/>
    <property type="match status" value="1"/>
</dbReference>